<proteinExistence type="predicted"/>
<feature type="region of interest" description="Disordered" evidence="1">
    <location>
        <begin position="220"/>
        <end position="324"/>
    </location>
</feature>
<name>A0A2Z4UDF6_9FIRM</name>
<reference evidence="4" key="1">
    <citation type="submission" date="2018-06" db="EMBL/GenBank/DDBJ databases">
        <title>Description of Blautia argi sp. nov., a new anaerobic isolated from dog feces.</title>
        <authorList>
            <person name="Chang Y.-H."/>
            <person name="Paek J."/>
            <person name="Shin Y."/>
        </authorList>
    </citation>
    <scope>NUCLEOTIDE SEQUENCE [LARGE SCALE GENOMIC DNA]</scope>
    <source>
        <strain evidence="4">KCTC 15426</strain>
    </source>
</reference>
<keyword evidence="4" id="KW-1185">Reference proteome</keyword>
<evidence type="ECO:0000313" key="4">
    <source>
        <dbReference type="Proteomes" id="UP000250003"/>
    </source>
</evidence>
<feature type="compositionally biased region" description="Basic and acidic residues" evidence="1">
    <location>
        <begin position="222"/>
        <end position="234"/>
    </location>
</feature>
<organism evidence="3 4">
    <name type="scientific">Blautia argi</name>
    <dbReference type="NCBI Taxonomy" id="1912897"/>
    <lineage>
        <taxon>Bacteria</taxon>
        <taxon>Bacillati</taxon>
        <taxon>Bacillota</taxon>
        <taxon>Clostridia</taxon>
        <taxon>Lachnospirales</taxon>
        <taxon>Lachnospiraceae</taxon>
        <taxon>Blautia</taxon>
    </lineage>
</organism>
<dbReference type="OrthoDB" id="9814510at2"/>
<evidence type="ECO:0000313" key="3">
    <source>
        <dbReference type="EMBL" id="AWY99062.1"/>
    </source>
</evidence>
<dbReference type="KEGG" id="blau:DQQ01_14045"/>
<protein>
    <recommendedName>
        <fullName evidence="2">DUF6128 domain-containing protein</fullName>
    </recommendedName>
</protein>
<dbReference type="InterPro" id="IPR046131">
    <property type="entry name" value="DUF6128"/>
</dbReference>
<dbReference type="AlphaFoldDB" id="A0A2Z4UDF6"/>
<dbReference type="Proteomes" id="UP000250003">
    <property type="component" value="Chromosome"/>
</dbReference>
<gene>
    <name evidence="3" type="ORF">DQQ01_14045</name>
</gene>
<accession>A0A2Z4UDF6</accession>
<feature type="domain" description="DUF6128" evidence="2">
    <location>
        <begin position="380"/>
        <end position="449"/>
    </location>
</feature>
<sequence>MCSTNDIIYKKESDVNKKIKKNQVFCERKECFFLWGSKKKILYIYFKDKKQERRYMSGYRRFIAYVYEYEAGKKGESRGFIKVEAKDSVCRMNYKLRGIYGQEAVPTKIYAYVRENGECIAFLLGTCDLSGMRVEFETEMPENNIGGSGHALGDLCGLILQADSGEVYGSIWEEQPVALHEIRFPKACQENKSKKEALALEETLEAEEVSGMQAAEVLEQAQEEKNVSEQEDRQIQGVPEEENTGEREEQERLSRERWEEESEKEKIESVGREQEAESFPEKRVEDQREAEEVSETVRWEEEKNISEAGMVREEKRMPDKELEREREIPGAIMSGEEEREWEQRGKEPLLRGKTSFCDNGITQCRRITPGDFRLLNRKDRGLLTNRFLRHGFSRYGHLLIGKREEDGKYILGVPGIYESQEALMAGMFGFPYFKETGGQNSHSRHFGYWYRIIDKPEEIL</sequence>
<dbReference type="EMBL" id="CP030280">
    <property type="protein sequence ID" value="AWY99062.1"/>
    <property type="molecule type" value="Genomic_DNA"/>
</dbReference>
<feature type="compositionally biased region" description="Basic and acidic residues" evidence="1">
    <location>
        <begin position="244"/>
        <end position="324"/>
    </location>
</feature>
<evidence type="ECO:0000256" key="1">
    <source>
        <dbReference type="SAM" id="MobiDB-lite"/>
    </source>
</evidence>
<evidence type="ECO:0000259" key="2">
    <source>
        <dbReference type="Pfam" id="PF19623"/>
    </source>
</evidence>
<dbReference type="Pfam" id="PF19623">
    <property type="entry name" value="DUF6128"/>
    <property type="match status" value="1"/>
</dbReference>